<feature type="domain" description="DNA ligase D polymerase" evidence="1">
    <location>
        <begin position="109"/>
        <end position="356"/>
    </location>
</feature>
<evidence type="ECO:0000313" key="2">
    <source>
        <dbReference type="EMBL" id="MDY0404501.1"/>
    </source>
</evidence>
<dbReference type="EC" id="6.5.1.1" evidence="2"/>
<keyword evidence="3" id="KW-1185">Reference proteome</keyword>
<dbReference type="NCBIfam" id="TIGR02776">
    <property type="entry name" value="NHEJ_ligase_prk"/>
    <property type="match status" value="1"/>
</dbReference>
<dbReference type="InterPro" id="IPR014143">
    <property type="entry name" value="NHEJ_ligase_prk"/>
</dbReference>
<dbReference type="RefSeq" id="WP_320384212.1">
    <property type="nucleotide sequence ID" value="NZ_JAROCA020000001.1"/>
</dbReference>
<dbReference type="NCBIfam" id="TIGR02778">
    <property type="entry name" value="ligD_pol"/>
    <property type="match status" value="1"/>
</dbReference>
<dbReference type="PANTHER" id="PTHR42705:SF2">
    <property type="entry name" value="BIFUNCTIONAL NON-HOMOLOGOUS END JOINING PROTEIN LIGD"/>
    <property type="match status" value="1"/>
</dbReference>
<dbReference type="GO" id="GO:0003910">
    <property type="term" value="F:DNA ligase (ATP) activity"/>
    <property type="evidence" value="ECO:0007669"/>
    <property type="project" value="UniProtKB-EC"/>
</dbReference>
<dbReference type="EMBL" id="JAROCA020000001">
    <property type="protein sequence ID" value="MDY0404501.1"/>
    <property type="molecule type" value="Genomic_DNA"/>
</dbReference>
<dbReference type="Gene3D" id="3.90.920.10">
    <property type="entry name" value="DNA primase, PRIM domain"/>
    <property type="match status" value="1"/>
</dbReference>
<dbReference type="PANTHER" id="PTHR42705">
    <property type="entry name" value="BIFUNCTIONAL NON-HOMOLOGOUS END JOINING PROTEIN LIGD"/>
    <property type="match status" value="1"/>
</dbReference>
<dbReference type="Pfam" id="PF21686">
    <property type="entry name" value="LigD_Prim-Pol"/>
    <property type="match status" value="1"/>
</dbReference>
<keyword evidence="2" id="KW-0436">Ligase</keyword>
<organism evidence="2 3">
    <name type="scientific">Tigheibacillus jepli</name>
    <dbReference type="NCBI Taxonomy" id="3035914"/>
    <lineage>
        <taxon>Bacteria</taxon>
        <taxon>Bacillati</taxon>
        <taxon>Bacillota</taxon>
        <taxon>Bacilli</taxon>
        <taxon>Bacillales</taxon>
        <taxon>Bacillaceae</taxon>
        <taxon>Tigheibacillus</taxon>
    </lineage>
</organism>
<accession>A0ABU5CER9</accession>
<dbReference type="InterPro" id="IPR052171">
    <property type="entry name" value="NHEJ_LigD"/>
</dbReference>
<gene>
    <name evidence="2" type="primary">ligD</name>
    <name evidence="2" type="ORF">P5G51_002930</name>
</gene>
<evidence type="ECO:0000313" key="3">
    <source>
        <dbReference type="Proteomes" id="UP001228376"/>
    </source>
</evidence>
<proteinExistence type="predicted"/>
<reference evidence="2 3" key="1">
    <citation type="submission" date="2023-10" db="EMBL/GenBank/DDBJ databases">
        <title>179-bfca-hs.</title>
        <authorList>
            <person name="Miliotis G."/>
            <person name="Sengupta P."/>
            <person name="Hameed A."/>
            <person name="Chuvochina M."/>
            <person name="Mcdonagh F."/>
            <person name="Simpson A.C."/>
            <person name="Singh N.K."/>
            <person name="Rekha P.D."/>
            <person name="Raman K."/>
            <person name="Hugenholtz P."/>
            <person name="Venkateswaran K."/>
        </authorList>
    </citation>
    <scope>NUCLEOTIDE SEQUENCE [LARGE SCALE GENOMIC DNA]</scope>
    <source>
        <strain evidence="2 3">179-BFC-A-HS</strain>
    </source>
</reference>
<name>A0ABU5CER9_9BACI</name>
<dbReference type="Proteomes" id="UP001228376">
    <property type="component" value="Unassembled WGS sequence"/>
</dbReference>
<evidence type="ECO:0000259" key="1">
    <source>
        <dbReference type="Pfam" id="PF21686"/>
    </source>
</evidence>
<comment type="caution">
    <text evidence="2">The sequence shown here is derived from an EMBL/GenBank/DDBJ whole genome shotgun (WGS) entry which is preliminary data.</text>
</comment>
<dbReference type="InterPro" id="IPR014145">
    <property type="entry name" value="LigD_pol_dom"/>
</dbReference>
<sequence length="376" mass="43088">MEKNELISIGQCKHGLDAKAAKTVKQVFMNNGSFNGKIYALPPAIVASIRTLDLYQGELREPSFQRIETEMDVSECTLERLMIDQAMLPASIDYSNPEKIYWPKAAINKAAYLVYMREISAFMLPFLQNRLLTLIRCPEGVEKESFFQKHLPDYAPAFIDRMTVDGETFMICNSLESLLWFANHGGIEFHVPFNQADTPYPNEIVFDLDPPSRERFDLAIQAAVVIKELLDKLQLISFVKLSGSKGLQIHIPIKEKSMTYEQTALFTQGIAQTVENQYANLFTTERMKKNRHGRLYIDYVQHGKNKTIVTPYSARKKDEGTVAAPLFWEEVNDDLLPQQFTIHNVVDRVKEKGCPFADYQIAREQQKLDNLFSLLE</sequence>
<protein>
    <submittedName>
        <fullName evidence="2">DNA ligase D</fullName>
        <ecNumber evidence="2">6.5.1.1</ecNumber>
    </submittedName>
</protein>